<reference evidence="2 9" key="2">
    <citation type="submission" date="2016-03" db="EMBL/GenBank/DDBJ databases">
        <title>Spore heat resistance.</title>
        <authorList>
            <person name="Boekhorst J."/>
            <person name="Berendsen E.M."/>
            <person name="Wells-Bennik M.H."/>
            <person name="Kuipers O.P."/>
        </authorList>
    </citation>
    <scope>NUCLEOTIDE SEQUENCE [LARGE SCALE GENOMIC DNA]</scope>
    <source>
        <strain evidence="2 9">GS8</strain>
    </source>
</reference>
<name>A0A0K9HSC7_GEOSE</name>
<keyword evidence="9" id="KW-1185">Reference proteome</keyword>
<evidence type="ECO:0000313" key="4">
    <source>
        <dbReference type="EMBL" id="KYD33267.1"/>
    </source>
</evidence>
<dbReference type="EMBL" id="LQYV01000152">
    <property type="protein sequence ID" value="KYD20373.1"/>
    <property type="molecule type" value="Genomic_DNA"/>
</dbReference>
<evidence type="ECO:0000313" key="9">
    <source>
        <dbReference type="Proteomes" id="UP000773850"/>
    </source>
</evidence>
<dbReference type="RefSeq" id="WP_033016831.1">
    <property type="nucleotide sequence ID" value="NZ_CBCSGJ010000003.1"/>
</dbReference>
<dbReference type="InterPro" id="IPR036551">
    <property type="entry name" value="Flavin_trans-like"/>
</dbReference>
<protein>
    <submittedName>
        <fullName evidence="2">Dipicolinate synthase subunit B</fullName>
    </submittedName>
</protein>
<dbReference type="Proteomes" id="UP000266922">
    <property type="component" value="Unassembled WGS sequence"/>
</dbReference>
<evidence type="ECO:0000313" key="5">
    <source>
        <dbReference type="EMBL" id="RLQ15232.1"/>
    </source>
</evidence>
<comment type="caution">
    <text evidence="4">The sequence shown here is derived from an EMBL/GenBank/DDBJ whole genome shotgun (WGS) entry which is preliminary data.</text>
</comment>
<dbReference type="GeneID" id="89611519"/>
<dbReference type="GO" id="GO:0003824">
    <property type="term" value="F:catalytic activity"/>
    <property type="evidence" value="ECO:0007669"/>
    <property type="project" value="InterPro"/>
</dbReference>
<dbReference type="InterPro" id="IPR014214">
    <property type="entry name" value="Dipicolinic_acid_synth_B"/>
</dbReference>
<gene>
    <name evidence="3" type="ORF">B4109_1079</name>
    <name evidence="4" type="ORF">B4114_0877</name>
    <name evidence="5" type="ORF">D9548_00140</name>
    <name evidence="2" type="ORF">GS8_533</name>
</gene>
<evidence type="ECO:0000313" key="8">
    <source>
        <dbReference type="Proteomes" id="UP000266922"/>
    </source>
</evidence>
<evidence type="ECO:0000313" key="2">
    <source>
        <dbReference type="EMBL" id="KAF6512234.1"/>
    </source>
</evidence>
<dbReference type="PATRIC" id="fig|1422.14.peg.3454"/>
<dbReference type="Pfam" id="PF02441">
    <property type="entry name" value="Flavoprotein"/>
    <property type="match status" value="1"/>
</dbReference>
<dbReference type="PIRSF" id="PIRSF001390">
    <property type="entry name" value="Dipicolinate_synth_subunit_B"/>
    <property type="match status" value="1"/>
</dbReference>
<dbReference type="SUPFAM" id="SSF52507">
    <property type="entry name" value="Homo-oligomeric flavin-containing Cys decarboxylases, HFCD"/>
    <property type="match status" value="1"/>
</dbReference>
<accession>A0A0K9HSC7</accession>
<reference evidence="6 7" key="1">
    <citation type="submission" date="2016-01" db="EMBL/GenBank/DDBJ databases">
        <title>Draft Genome Sequences of Seven Thermophilic Sporeformers Isolated from Foods.</title>
        <authorList>
            <person name="Berendsen E.M."/>
            <person name="Wells-Bennik M.H."/>
            <person name="Krawcyk A.O."/>
            <person name="De Jong A."/>
            <person name="Holsappel S."/>
            <person name="Eijlander R.T."/>
            <person name="Kuipers O.P."/>
        </authorList>
    </citation>
    <scope>NUCLEOTIDE SEQUENCE [LARGE SCALE GENOMIC DNA]</scope>
    <source>
        <strain evidence="3 6">B4109</strain>
        <strain evidence="4 7">B4114</strain>
    </source>
</reference>
<proteinExistence type="predicted"/>
<dbReference type="EMBL" id="LUCS01000009">
    <property type="protein sequence ID" value="KAF6512234.1"/>
    <property type="molecule type" value="Genomic_DNA"/>
</dbReference>
<dbReference type="AlphaFoldDB" id="A0A0K9HSC7"/>
<dbReference type="Proteomes" id="UP000075424">
    <property type="component" value="Unassembled WGS sequence"/>
</dbReference>
<evidence type="ECO:0000313" key="6">
    <source>
        <dbReference type="Proteomes" id="UP000075424"/>
    </source>
</evidence>
<dbReference type="Gene3D" id="3.40.50.1950">
    <property type="entry name" value="Flavin prenyltransferase-like"/>
    <property type="match status" value="1"/>
</dbReference>
<evidence type="ECO:0000259" key="1">
    <source>
        <dbReference type="Pfam" id="PF02441"/>
    </source>
</evidence>
<dbReference type="NCBIfam" id="NF006161">
    <property type="entry name" value="PRK08305.1"/>
    <property type="match status" value="1"/>
</dbReference>
<evidence type="ECO:0000313" key="7">
    <source>
        <dbReference type="Proteomes" id="UP000075517"/>
    </source>
</evidence>
<feature type="domain" description="Flavoprotein" evidence="1">
    <location>
        <begin position="9"/>
        <end position="173"/>
    </location>
</feature>
<evidence type="ECO:0000313" key="3">
    <source>
        <dbReference type="EMBL" id="KYD20373.1"/>
    </source>
</evidence>
<organism evidence="4 7">
    <name type="scientific">Geobacillus stearothermophilus</name>
    <name type="common">Bacillus stearothermophilus</name>
    <dbReference type="NCBI Taxonomy" id="1422"/>
    <lineage>
        <taxon>Bacteria</taxon>
        <taxon>Bacillati</taxon>
        <taxon>Bacillota</taxon>
        <taxon>Bacilli</taxon>
        <taxon>Bacillales</taxon>
        <taxon>Anoxybacillaceae</taxon>
        <taxon>Geobacillus</taxon>
    </lineage>
</organism>
<dbReference type="OrthoDB" id="9792688at2"/>
<dbReference type="EMBL" id="LQYY01000091">
    <property type="protein sequence ID" value="KYD33267.1"/>
    <property type="molecule type" value="Genomic_DNA"/>
</dbReference>
<dbReference type="Proteomes" id="UP000075517">
    <property type="component" value="Unassembled WGS sequence"/>
</dbReference>
<dbReference type="InterPro" id="IPR003382">
    <property type="entry name" value="Flavoprotein"/>
</dbReference>
<dbReference type="NCBIfam" id="TIGR02852">
    <property type="entry name" value="spore_dpaB"/>
    <property type="match status" value="1"/>
</dbReference>
<dbReference type="EMBL" id="RCTJ01000001">
    <property type="protein sequence ID" value="RLQ15232.1"/>
    <property type="molecule type" value="Genomic_DNA"/>
</dbReference>
<sequence>MSEKSLKGKRIGFGLTGSHCTYDAVFPEIEKLVNEGAEVLPIVTYTVKTTNTRFGEGEEWVKKLEQLTGNEVIDTIVKAEPLGPKIPLDCMVIAPLTGNSMSKLANAMTDSPVLMAAKATMRNHRPVVLGISTNDALGLNGVNLMRLMAAKNIYFIPFGQDAPHAKPNSMVARMTLLHDTVLAALEGKQLQPVVIERFRYND</sequence>
<dbReference type="Proteomes" id="UP000773850">
    <property type="component" value="Unassembled WGS sequence"/>
</dbReference>
<reference evidence="5 8" key="3">
    <citation type="submission" date="2018-10" db="EMBL/GenBank/DDBJ databases">
        <title>Geobacillus stearothermophilus in processing lines of powdered infant formula.</title>
        <authorList>
            <person name="Rhee M.S."/>
            <person name="Choi I.-G."/>
            <person name="Cho T.J."/>
            <person name="Park B."/>
        </authorList>
    </citation>
    <scope>NUCLEOTIDE SEQUENCE [LARGE SCALE GENOMIC DNA]</scope>
    <source>
        <strain evidence="5 8">FHS-PPGT130</strain>
    </source>
</reference>